<dbReference type="Proteomes" id="UP000316598">
    <property type="component" value="Unassembled WGS sequence"/>
</dbReference>
<proteinExistence type="predicted"/>
<comment type="caution">
    <text evidence="1">The sequence shown here is derived from an EMBL/GenBank/DDBJ whole genome shotgun (WGS) entry which is preliminary data.</text>
</comment>
<keyword evidence="2" id="KW-1185">Reference proteome</keyword>
<gene>
    <name evidence="1" type="ORF">Pla22_21880</name>
</gene>
<sequence length="44" mass="5038">MPVSLMEDEYLCGVGHTAGLYRPFVESAPKWPVNADTILHHRWI</sequence>
<dbReference type="EMBL" id="SJPI01000001">
    <property type="protein sequence ID" value="TWT54540.1"/>
    <property type="molecule type" value="Genomic_DNA"/>
</dbReference>
<name>A0A5C5WVI1_9BACT</name>
<organism evidence="1 2">
    <name type="scientific">Rubripirellula amarantea</name>
    <dbReference type="NCBI Taxonomy" id="2527999"/>
    <lineage>
        <taxon>Bacteria</taxon>
        <taxon>Pseudomonadati</taxon>
        <taxon>Planctomycetota</taxon>
        <taxon>Planctomycetia</taxon>
        <taxon>Pirellulales</taxon>
        <taxon>Pirellulaceae</taxon>
        <taxon>Rubripirellula</taxon>
    </lineage>
</organism>
<protein>
    <submittedName>
        <fullName evidence="1">Uncharacterized protein</fullName>
    </submittedName>
</protein>
<reference evidence="1 2" key="1">
    <citation type="submission" date="2019-02" db="EMBL/GenBank/DDBJ databases">
        <title>Deep-cultivation of Planctomycetes and their phenomic and genomic characterization uncovers novel biology.</title>
        <authorList>
            <person name="Wiegand S."/>
            <person name="Jogler M."/>
            <person name="Boedeker C."/>
            <person name="Pinto D."/>
            <person name="Vollmers J."/>
            <person name="Rivas-Marin E."/>
            <person name="Kohn T."/>
            <person name="Peeters S.H."/>
            <person name="Heuer A."/>
            <person name="Rast P."/>
            <person name="Oberbeckmann S."/>
            <person name="Bunk B."/>
            <person name="Jeske O."/>
            <person name="Meyerdierks A."/>
            <person name="Storesund J.E."/>
            <person name="Kallscheuer N."/>
            <person name="Luecker S."/>
            <person name="Lage O.M."/>
            <person name="Pohl T."/>
            <person name="Merkel B.J."/>
            <person name="Hornburger P."/>
            <person name="Mueller R.-W."/>
            <person name="Bruemmer F."/>
            <person name="Labrenz M."/>
            <person name="Spormann A.M."/>
            <person name="Op Den Camp H."/>
            <person name="Overmann J."/>
            <person name="Amann R."/>
            <person name="Jetten M.S.M."/>
            <person name="Mascher T."/>
            <person name="Medema M.H."/>
            <person name="Devos D.P."/>
            <person name="Kaster A.-K."/>
            <person name="Ovreas L."/>
            <person name="Rohde M."/>
            <person name="Galperin M.Y."/>
            <person name="Jogler C."/>
        </authorList>
    </citation>
    <scope>NUCLEOTIDE SEQUENCE [LARGE SCALE GENOMIC DNA]</scope>
    <source>
        <strain evidence="1 2">Pla22</strain>
    </source>
</reference>
<dbReference type="AlphaFoldDB" id="A0A5C5WVI1"/>
<evidence type="ECO:0000313" key="2">
    <source>
        <dbReference type="Proteomes" id="UP000316598"/>
    </source>
</evidence>
<accession>A0A5C5WVI1</accession>
<evidence type="ECO:0000313" key="1">
    <source>
        <dbReference type="EMBL" id="TWT54540.1"/>
    </source>
</evidence>